<keyword evidence="5 10" id="KW-0418">Kinase</keyword>
<keyword evidence="8" id="KW-1133">Transmembrane helix</keyword>
<dbReference type="InterPro" id="IPR017441">
    <property type="entry name" value="Protein_kinase_ATP_BS"/>
</dbReference>
<dbReference type="InterPro" id="IPR011009">
    <property type="entry name" value="Kinase-like_dom_sf"/>
</dbReference>
<evidence type="ECO:0000256" key="2">
    <source>
        <dbReference type="ARBA" id="ARBA00022527"/>
    </source>
</evidence>
<dbReference type="InterPro" id="IPR008271">
    <property type="entry name" value="Ser/Thr_kinase_AS"/>
</dbReference>
<evidence type="ECO:0000256" key="7">
    <source>
        <dbReference type="PROSITE-ProRule" id="PRU10141"/>
    </source>
</evidence>
<evidence type="ECO:0000256" key="5">
    <source>
        <dbReference type="ARBA" id="ARBA00022777"/>
    </source>
</evidence>
<feature type="transmembrane region" description="Helical" evidence="8">
    <location>
        <begin position="340"/>
        <end position="360"/>
    </location>
</feature>
<feature type="domain" description="Protein kinase" evidence="9">
    <location>
        <begin position="9"/>
        <end position="274"/>
    </location>
</feature>
<dbReference type="Gene3D" id="3.30.200.20">
    <property type="entry name" value="Phosphorylase Kinase, domain 1"/>
    <property type="match status" value="1"/>
</dbReference>
<dbReference type="PROSITE" id="PS50011">
    <property type="entry name" value="PROTEIN_KINASE_DOM"/>
    <property type="match status" value="1"/>
</dbReference>
<proteinExistence type="predicted"/>
<gene>
    <name evidence="10" type="ORF">AB3X52_03480</name>
</gene>
<keyword evidence="6 7" id="KW-0067">ATP-binding</keyword>
<keyword evidence="8" id="KW-0812">Transmembrane</keyword>
<evidence type="ECO:0000256" key="1">
    <source>
        <dbReference type="ARBA" id="ARBA00012513"/>
    </source>
</evidence>
<evidence type="ECO:0000256" key="8">
    <source>
        <dbReference type="SAM" id="Phobius"/>
    </source>
</evidence>
<dbReference type="RefSeq" id="WP_367991389.1">
    <property type="nucleotide sequence ID" value="NZ_JBFPJR010000004.1"/>
</dbReference>
<dbReference type="EC" id="2.7.11.1" evidence="1"/>
<comment type="caution">
    <text evidence="10">The sequence shown here is derived from an EMBL/GenBank/DDBJ whole genome shotgun (WGS) entry which is preliminary data.</text>
</comment>
<keyword evidence="4 7" id="KW-0547">Nucleotide-binding</keyword>
<name>A0ABV3SUQ4_9ACTN</name>
<evidence type="ECO:0000256" key="4">
    <source>
        <dbReference type="ARBA" id="ARBA00022741"/>
    </source>
</evidence>
<feature type="binding site" evidence="7">
    <location>
        <position position="38"/>
    </location>
    <ligand>
        <name>ATP</name>
        <dbReference type="ChEBI" id="CHEBI:30616"/>
    </ligand>
</feature>
<dbReference type="GO" id="GO:0004674">
    <property type="term" value="F:protein serine/threonine kinase activity"/>
    <property type="evidence" value="ECO:0007669"/>
    <property type="project" value="UniProtKB-EC"/>
</dbReference>
<evidence type="ECO:0000259" key="9">
    <source>
        <dbReference type="PROSITE" id="PS50011"/>
    </source>
</evidence>
<dbReference type="PANTHER" id="PTHR43289:SF6">
    <property type="entry name" value="SERINE_THREONINE-PROTEIN KINASE NEKL-3"/>
    <property type="match status" value="1"/>
</dbReference>
<accession>A0ABV3SUQ4</accession>
<dbReference type="CDD" id="cd14014">
    <property type="entry name" value="STKc_PknB_like"/>
    <property type="match status" value="1"/>
</dbReference>
<dbReference type="PANTHER" id="PTHR43289">
    <property type="entry name" value="MITOGEN-ACTIVATED PROTEIN KINASE KINASE KINASE 20-RELATED"/>
    <property type="match status" value="1"/>
</dbReference>
<reference evidence="10 11" key="1">
    <citation type="submission" date="2024-07" db="EMBL/GenBank/DDBJ databases">
        <authorList>
            <person name="Lee S."/>
            <person name="Kang M."/>
        </authorList>
    </citation>
    <scope>NUCLEOTIDE SEQUENCE [LARGE SCALE GENOMIC DNA]</scope>
    <source>
        <strain evidence="10 11">DS6</strain>
    </source>
</reference>
<dbReference type="Proteomes" id="UP001556631">
    <property type="component" value="Unassembled WGS sequence"/>
</dbReference>
<dbReference type="PROSITE" id="PS00107">
    <property type="entry name" value="PROTEIN_KINASE_ATP"/>
    <property type="match status" value="1"/>
</dbReference>
<dbReference type="Pfam" id="PF00069">
    <property type="entry name" value="Pkinase"/>
    <property type="match status" value="1"/>
</dbReference>
<dbReference type="InterPro" id="IPR000719">
    <property type="entry name" value="Prot_kinase_dom"/>
</dbReference>
<evidence type="ECO:0000256" key="6">
    <source>
        <dbReference type="ARBA" id="ARBA00022840"/>
    </source>
</evidence>
<protein>
    <recommendedName>
        <fullName evidence="1">non-specific serine/threonine protein kinase</fullName>
        <ecNumber evidence="1">2.7.11.1</ecNumber>
    </recommendedName>
</protein>
<dbReference type="PROSITE" id="PS00108">
    <property type="entry name" value="PROTEIN_KINASE_ST"/>
    <property type="match status" value="1"/>
</dbReference>
<dbReference type="Gene3D" id="1.10.510.10">
    <property type="entry name" value="Transferase(Phosphotransferase) domain 1"/>
    <property type="match status" value="1"/>
</dbReference>
<evidence type="ECO:0000313" key="10">
    <source>
        <dbReference type="EMBL" id="MEX0426669.1"/>
    </source>
</evidence>
<keyword evidence="3 10" id="KW-0808">Transferase</keyword>
<evidence type="ECO:0000313" key="11">
    <source>
        <dbReference type="Proteomes" id="UP001556631"/>
    </source>
</evidence>
<dbReference type="EMBL" id="JBFPJR010000004">
    <property type="protein sequence ID" value="MEX0426669.1"/>
    <property type="molecule type" value="Genomic_DNA"/>
</dbReference>
<evidence type="ECO:0000256" key="3">
    <source>
        <dbReference type="ARBA" id="ARBA00022679"/>
    </source>
</evidence>
<sequence length="465" mass="49478">MTPPDLPGFTFVQHLGTGGFADVLLYEQEWPRQRVAVKVVRPDIGLTPREKELFRSEANAMARLADHPFIVSVLTAGETSDGRPYLVMRYCPPPDLGARVRTTPMAVVDALSTGVKLASAVETAHRSGILHRDIKPSNVLVTTYSEPALTDFGIAGRMHEVDTEGEVRMSYPWAPPELIDGRSHGSVASDVYSLGATIWNLLAGRSPFVVPHGDNSDHALVTRILHTPSPPTGRPDVPPALDQLLQQCLAKEPSHRPATALEVARALQRIEASLGYARTAVAVESVREDTGGGHDTSPDATRVKPLGVVHAQTSSGTTADPLVQAPTVRPAAARERSRGALWWSLGGVAVAVALLLALLVRGGGSDDPGTADPTRAPTPDAVVPEAPLAAPDVTGTKTGKRVVFRWTQPDRKAGDSWLWQVQQSGETGRTSRPRLTLPATGGQVCVDITLVRGSTTSERGSACVT</sequence>
<dbReference type="SUPFAM" id="SSF56112">
    <property type="entry name" value="Protein kinase-like (PK-like)"/>
    <property type="match status" value="1"/>
</dbReference>
<keyword evidence="8" id="KW-0472">Membrane</keyword>
<organism evidence="10 11">
    <name type="scientific">Nocardioides eburneus</name>
    <dbReference type="NCBI Taxonomy" id="3231482"/>
    <lineage>
        <taxon>Bacteria</taxon>
        <taxon>Bacillati</taxon>
        <taxon>Actinomycetota</taxon>
        <taxon>Actinomycetes</taxon>
        <taxon>Propionibacteriales</taxon>
        <taxon>Nocardioidaceae</taxon>
        <taxon>Nocardioides</taxon>
    </lineage>
</organism>
<keyword evidence="11" id="KW-1185">Reference proteome</keyword>
<dbReference type="SMART" id="SM00220">
    <property type="entry name" value="S_TKc"/>
    <property type="match status" value="1"/>
</dbReference>
<keyword evidence="2" id="KW-0723">Serine/threonine-protein kinase</keyword>